<evidence type="ECO:0000259" key="9">
    <source>
        <dbReference type="PROSITE" id="PS51866"/>
    </source>
</evidence>
<sequence>MHTLTEPTVASPAERADAGIQARFRLAYAGFSLDVDLNLPGRGVTALFGHSGSGKTTCLRCIAGLERAPEGRLEINGELWQDSAAGVFVPTHQRALGYVFQEASLFPHLSVRRNLEYGLQRVAAATRRVEWEHVLELLGIGQLLERMPERLSGGERQRVGIARALLTSPRLLLMDEPLAALDLKRKNEILPYLERLHDELDIPILYVSHAPDEVARLADHVVLLDQGRVVAQGGLQETLARLDLPTAFSEDAGVVIEARVAEHDDAYHLTRLVFPGGEVLVARRAEALGQRLRFRVHARDVSLALARAEGTSITNLLPATVQALAAADTPAHVLVRLDADGTPLLARITRRSADQLGIAAGQRLWAQIKAVALLG</sequence>
<gene>
    <name evidence="10" type="primary">modC</name>
    <name evidence="10" type="ORF">KRX52_09760</name>
</gene>
<dbReference type="PROSITE" id="PS51866">
    <property type="entry name" value="MOP"/>
    <property type="match status" value="1"/>
</dbReference>
<evidence type="ECO:0000313" key="11">
    <source>
        <dbReference type="Proteomes" id="UP000813068"/>
    </source>
</evidence>
<dbReference type="InterPro" id="IPR017871">
    <property type="entry name" value="ABC_transporter-like_CS"/>
</dbReference>
<evidence type="ECO:0000256" key="3">
    <source>
        <dbReference type="ARBA" id="ARBA00022741"/>
    </source>
</evidence>
<comment type="caution">
    <text evidence="10">The sequence shown here is derived from an EMBL/GenBank/DDBJ whole genome shotgun (WGS) entry which is preliminary data.</text>
</comment>
<dbReference type="NCBIfam" id="TIGR02142">
    <property type="entry name" value="modC_ABC"/>
    <property type="match status" value="1"/>
</dbReference>
<keyword evidence="3" id="KW-0547">Nucleotide-binding</keyword>
<dbReference type="PANTHER" id="PTHR43514:SF10">
    <property type="entry name" value="MOLYBDENUM IMPORT ATP-BINDING PROTEIN MODC 2"/>
    <property type="match status" value="1"/>
</dbReference>
<dbReference type="InterPro" id="IPR003593">
    <property type="entry name" value="AAA+_ATPase"/>
</dbReference>
<evidence type="ECO:0000256" key="7">
    <source>
        <dbReference type="PROSITE-ProRule" id="PRU01213"/>
    </source>
</evidence>
<dbReference type="Proteomes" id="UP000813068">
    <property type="component" value="Unassembled WGS sequence"/>
</dbReference>
<keyword evidence="6" id="KW-0472">Membrane</keyword>
<dbReference type="EMBL" id="JAHRGL010000020">
    <property type="protein sequence ID" value="MBV2133086.1"/>
    <property type="molecule type" value="Genomic_DNA"/>
</dbReference>
<accession>A0ABS6MWC7</accession>
<keyword evidence="7" id="KW-0500">Molybdenum</keyword>
<protein>
    <submittedName>
        <fullName evidence="10">Molybdenum ABC transporter ATP-binding protein</fullName>
    </submittedName>
</protein>
<evidence type="ECO:0000256" key="6">
    <source>
        <dbReference type="ARBA" id="ARBA00023136"/>
    </source>
</evidence>
<evidence type="ECO:0000256" key="2">
    <source>
        <dbReference type="ARBA" id="ARBA00022519"/>
    </source>
</evidence>
<keyword evidence="11" id="KW-1185">Reference proteome</keyword>
<feature type="domain" description="ABC transporter" evidence="8">
    <location>
        <begin position="13"/>
        <end position="251"/>
    </location>
</feature>
<keyword evidence="5" id="KW-1278">Translocase</keyword>
<feature type="domain" description="Mop" evidence="9">
    <location>
        <begin position="310"/>
        <end position="375"/>
    </location>
</feature>
<dbReference type="PANTHER" id="PTHR43514">
    <property type="entry name" value="ABC TRANSPORTER I FAMILY MEMBER 10"/>
    <property type="match status" value="1"/>
</dbReference>
<dbReference type="GO" id="GO:0005524">
    <property type="term" value="F:ATP binding"/>
    <property type="evidence" value="ECO:0007669"/>
    <property type="project" value="UniProtKB-KW"/>
</dbReference>
<proteinExistence type="predicted"/>
<reference evidence="10 11" key="1">
    <citation type="submission" date="2021-06" db="EMBL/GenBank/DDBJ databases">
        <title>Differences between aerobic and microaerobic xylene degrading microbial communities.</title>
        <authorList>
            <person name="Banerjee S."/>
            <person name="Tancsics A."/>
        </authorList>
    </citation>
    <scope>NUCLEOTIDE SEQUENCE [LARGE SCALE GENOMIC DNA]</scope>
    <source>
        <strain evidence="10 11">MAP12</strain>
    </source>
</reference>
<dbReference type="Pfam" id="PF03459">
    <property type="entry name" value="TOBE"/>
    <property type="match status" value="1"/>
</dbReference>
<name>A0ABS6MWC7_9GAMM</name>
<evidence type="ECO:0000259" key="8">
    <source>
        <dbReference type="PROSITE" id="PS50893"/>
    </source>
</evidence>
<dbReference type="InterPro" id="IPR003439">
    <property type="entry name" value="ABC_transporter-like_ATP-bd"/>
</dbReference>
<dbReference type="InterPro" id="IPR005116">
    <property type="entry name" value="Transp-assoc_OB_typ1"/>
</dbReference>
<dbReference type="RefSeq" id="WP_217681555.1">
    <property type="nucleotide sequence ID" value="NZ_JAHRGL010000020.1"/>
</dbReference>
<dbReference type="SMART" id="SM00382">
    <property type="entry name" value="AAA"/>
    <property type="match status" value="1"/>
</dbReference>
<keyword evidence="4 10" id="KW-0067">ATP-binding</keyword>
<dbReference type="Pfam" id="PF00005">
    <property type="entry name" value="ABC_tran"/>
    <property type="match status" value="1"/>
</dbReference>
<evidence type="ECO:0000256" key="5">
    <source>
        <dbReference type="ARBA" id="ARBA00022967"/>
    </source>
</evidence>
<keyword evidence="2" id="KW-0997">Cell inner membrane</keyword>
<evidence type="ECO:0000313" key="10">
    <source>
        <dbReference type="EMBL" id="MBV2133086.1"/>
    </source>
</evidence>
<keyword evidence="1" id="KW-1003">Cell membrane</keyword>
<dbReference type="PROSITE" id="PS50893">
    <property type="entry name" value="ABC_TRANSPORTER_2"/>
    <property type="match status" value="1"/>
</dbReference>
<dbReference type="InterPro" id="IPR004606">
    <property type="entry name" value="Mop_domain"/>
</dbReference>
<dbReference type="PROSITE" id="PS00211">
    <property type="entry name" value="ABC_TRANSPORTER_1"/>
    <property type="match status" value="1"/>
</dbReference>
<dbReference type="InterPro" id="IPR050334">
    <property type="entry name" value="Molybdenum_import_ModC"/>
</dbReference>
<organism evidence="10 11">
    <name type="scientific">Geopseudomonas aromaticivorans</name>
    <dbReference type="NCBI Taxonomy" id="2849492"/>
    <lineage>
        <taxon>Bacteria</taxon>
        <taxon>Pseudomonadati</taxon>
        <taxon>Pseudomonadota</taxon>
        <taxon>Gammaproteobacteria</taxon>
        <taxon>Pseudomonadales</taxon>
        <taxon>Pseudomonadaceae</taxon>
        <taxon>Geopseudomonas</taxon>
    </lineage>
</organism>
<evidence type="ECO:0000256" key="1">
    <source>
        <dbReference type="ARBA" id="ARBA00022475"/>
    </source>
</evidence>
<dbReference type="InterPro" id="IPR011868">
    <property type="entry name" value="ModC_ABC_ATP-bd"/>
</dbReference>
<evidence type="ECO:0000256" key="4">
    <source>
        <dbReference type="ARBA" id="ARBA00022840"/>
    </source>
</evidence>